<comment type="caution">
    <text evidence="3">The sequence shown here is derived from an EMBL/GenBank/DDBJ whole genome shotgun (WGS) entry which is preliminary data.</text>
</comment>
<feature type="compositionally biased region" description="Low complexity" evidence="1">
    <location>
        <begin position="113"/>
        <end position="122"/>
    </location>
</feature>
<dbReference type="RefSeq" id="WP_152764614.1">
    <property type="nucleotide sequence ID" value="NZ_WHLY01000002.1"/>
</dbReference>
<evidence type="ECO:0000313" key="3">
    <source>
        <dbReference type="EMBL" id="MPR36579.1"/>
    </source>
</evidence>
<evidence type="ECO:0000259" key="2">
    <source>
        <dbReference type="Pfam" id="PF19808"/>
    </source>
</evidence>
<protein>
    <recommendedName>
        <fullName evidence="2">DUF6291 domain-containing protein</fullName>
    </recommendedName>
</protein>
<dbReference type="AlphaFoldDB" id="A0A7C9BV25"/>
<dbReference type="EMBL" id="WHLY01000002">
    <property type="protein sequence ID" value="MPR36579.1"/>
    <property type="molecule type" value="Genomic_DNA"/>
</dbReference>
<evidence type="ECO:0000256" key="1">
    <source>
        <dbReference type="SAM" id="MobiDB-lite"/>
    </source>
</evidence>
<name>A0A7C9BV25_9BACT</name>
<feature type="region of interest" description="Disordered" evidence="1">
    <location>
        <begin position="71"/>
        <end position="154"/>
    </location>
</feature>
<sequence>MIQERDAFLMHKLHYPALKQMSNEMLGEFIRAVYEYQIEGAEPAADSPINIAFLFVKAQFDIDERKYNAVVERNRENGSKGGRPVKPDKKPKEPTGLNENPKNPGDAKKAEYGYDGDYGNGSDNEEKLNPPPSPRARKFQILSKPIASNLPRQSPCIPLKKLRQKVPLKSWTNTTRLWPPTAC</sequence>
<proteinExistence type="predicted"/>
<reference evidence="3 4" key="1">
    <citation type="submission" date="2019-10" db="EMBL/GenBank/DDBJ databases">
        <title>Draft Genome Sequence of Cytophagaceae sp. SJW1-29.</title>
        <authorList>
            <person name="Choi A."/>
        </authorList>
    </citation>
    <scope>NUCLEOTIDE SEQUENCE [LARGE SCALE GENOMIC DNA]</scope>
    <source>
        <strain evidence="3 4">SJW1-29</strain>
    </source>
</reference>
<dbReference type="InterPro" id="IPR046258">
    <property type="entry name" value="DUF6291"/>
</dbReference>
<dbReference type="Proteomes" id="UP000479293">
    <property type="component" value="Unassembled WGS sequence"/>
</dbReference>
<accession>A0A7C9BV25</accession>
<gene>
    <name evidence="3" type="ORF">GBK04_25365</name>
</gene>
<keyword evidence="4" id="KW-1185">Reference proteome</keyword>
<evidence type="ECO:0000313" key="4">
    <source>
        <dbReference type="Proteomes" id="UP000479293"/>
    </source>
</evidence>
<organism evidence="3 4">
    <name type="scientific">Salmonirosea aquatica</name>
    <dbReference type="NCBI Taxonomy" id="2654236"/>
    <lineage>
        <taxon>Bacteria</taxon>
        <taxon>Pseudomonadati</taxon>
        <taxon>Bacteroidota</taxon>
        <taxon>Cytophagia</taxon>
        <taxon>Cytophagales</taxon>
        <taxon>Spirosomataceae</taxon>
        <taxon>Salmonirosea</taxon>
    </lineage>
</organism>
<feature type="domain" description="DUF6291" evidence="2">
    <location>
        <begin position="8"/>
        <end position="84"/>
    </location>
</feature>
<dbReference type="Pfam" id="PF19808">
    <property type="entry name" value="DUF6291"/>
    <property type="match status" value="1"/>
</dbReference>